<organism evidence="2 3">
    <name type="scientific">Quillaja saponaria</name>
    <name type="common">Soap bark tree</name>
    <dbReference type="NCBI Taxonomy" id="32244"/>
    <lineage>
        <taxon>Eukaryota</taxon>
        <taxon>Viridiplantae</taxon>
        <taxon>Streptophyta</taxon>
        <taxon>Embryophyta</taxon>
        <taxon>Tracheophyta</taxon>
        <taxon>Spermatophyta</taxon>
        <taxon>Magnoliopsida</taxon>
        <taxon>eudicotyledons</taxon>
        <taxon>Gunneridae</taxon>
        <taxon>Pentapetalae</taxon>
        <taxon>rosids</taxon>
        <taxon>fabids</taxon>
        <taxon>Fabales</taxon>
        <taxon>Quillajaceae</taxon>
        <taxon>Quillaja</taxon>
    </lineage>
</organism>
<feature type="region of interest" description="Disordered" evidence="1">
    <location>
        <begin position="50"/>
        <end position="78"/>
    </location>
</feature>
<comment type="caution">
    <text evidence="2">The sequence shown here is derived from an EMBL/GenBank/DDBJ whole genome shotgun (WGS) entry which is preliminary data.</text>
</comment>
<proteinExistence type="predicted"/>
<gene>
    <name evidence="2" type="ORF">O6P43_005937</name>
</gene>
<name>A0AAD7VHP8_QUISA</name>
<evidence type="ECO:0000313" key="3">
    <source>
        <dbReference type="Proteomes" id="UP001163823"/>
    </source>
</evidence>
<dbReference type="KEGG" id="qsa:O6P43_005937"/>
<dbReference type="AlphaFoldDB" id="A0AAD7VHP8"/>
<reference evidence="2" key="1">
    <citation type="journal article" date="2023" name="Science">
        <title>Elucidation of the pathway for biosynthesis of saponin adjuvants from the soapbark tree.</title>
        <authorList>
            <person name="Reed J."/>
            <person name="Orme A."/>
            <person name="El-Demerdash A."/>
            <person name="Owen C."/>
            <person name="Martin L.B.B."/>
            <person name="Misra R.C."/>
            <person name="Kikuchi S."/>
            <person name="Rejzek M."/>
            <person name="Martin A.C."/>
            <person name="Harkess A."/>
            <person name="Leebens-Mack J."/>
            <person name="Louveau T."/>
            <person name="Stephenson M.J."/>
            <person name="Osbourn A."/>
        </authorList>
    </citation>
    <scope>NUCLEOTIDE SEQUENCE</scope>
    <source>
        <strain evidence="2">S10</strain>
    </source>
</reference>
<protein>
    <submittedName>
        <fullName evidence="2">Uncharacterized protein</fullName>
    </submittedName>
</protein>
<sequence length="112" mass="12788">MPHLHHLKRVLPYLYHHLRQVLPYLGLQLKWDLPYLDHLNQPVDIPPSPGDCDVGHIMESSAHNSQLGTSGNLSTSRVPVIEPPVTRGYAYLDPPPTNPADRLLIRIRTERY</sequence>
<evidence type="ECO:0000313" key="2">
    <source>
        <dbReference type="EMBL" id="KAJ7976118.1"/>
    </source>
</evidence>
<accession>A0AAD7VHP8</accession>
<feature type="compositionally biased region" description="Polar residues" evidence="1">
    <location>
        <begin position="61"/>
        <end position="77"/>
    </location>
</feature>
<dbReference type="EMBL" id="JARAOO010000003">
    <property type="protein sequence ID" value="KAJ7976118.1"/>
    <property type="molecule type" value="Genomic_DNA"/>
</dbReference>
<evidence type="ECO:0000256" key="1">
    <source>
        <dbReference type="SAM" id="MobiDB-lite"/>
    </source>
</evidence>
<dbReference type="Proteomes" id="UP001163823">
    <property type="component" value="Chromosome 3"/>
</dbReference>
<keyword evidence="3" id="KW-1185">Reference proteome</keyword>